<organism evidence="1">
    <name type="scientific">Leviviridae sp</name>
    <dbReference type="NCBI Taxonomy" id="2027243"/>
    <lineage>
        <taxon>Viruses</taxon>
        <taxon>Riboviria</taxon>
        <taxon>Orthornavirae</taxon>
        <taxon>Lenarviricota</taxon>
        <taxon>Leviviricetes</taxon>
        <taxon>Norzivirales</taxon>
        <taxon>Fiersviridae</taxon>
    </lineage>
</organism>
<evidence type="ECO:0000313" key="1">
    <source>
        <dbReference type="EMBL" id="QDH90463.1"/>
    </source>
</evidence>
<dbReference type="EMBL" id="MN035550">
    <property type="protein sequence ID" value="QDH90463.1"/>
    <property type="molecule type" value="Genomic_RNA"/>
</dbReference>
<name>A0A514DA26_9VIRU</name>
<proteinExistence type="predicted"/>
<gene>
    <name evidence="1" type="ORF">H1Bulk29228e191_000003</name>
</gene>
<reference evidence="1" key="1">
    <citation type="submission" date="2019-05" db="EMBL/GenBank/DDBJ databases">
        <title>Metatranscriptomic reconstruction reveals RNA viruses with the potential to shape carbon cycling in soil.</title>
        <authorList>
            <person name="Starr E.P."/>
            <person name="Nuccio E."/>
            <person name="Pett-Ridge J."/>
            <person name="Banfield J.F."/>
            <person name="Firestone M.K."/>
        </authorList>
    </citation>
    <scope>NUCLEOTIDE SEQUENCE</scope>
    <source>
        <strain evidence="1">H1_Bulk_29_scaffold_228_e_191</strain>
    </source>
</reference>
<sequence length="468" mass="51952">MFVNRGRARSRTLPPALQVLSEEALRRRNYPSFVDPTGQNAATNTTKASVNGTQITESDGNFWPPPKGAGFEDRGSEFYTQKREILYGDKLPFVELFPKNAPYGESDTSPTSFLYRLRYTPAANFLACFDDSTYLQRPVVPFVPDWPTDSSSSKSQLNAKGAIAVSNCAPGNAIAQAATAIGELMQDVPKVPGAHLWESRLRALGTVALAGEFLNYQFGIAPTIGDMGDFLKAVHKVDRLVDQFIRDSGRVVRRSFHFPKESTTTESVIPNRISPAGYWSLTNNPSLKGMWGMANRGSAIPWHSTIRRRTVEQETWFSGAFTYHMPRGYDNHSKGDRRRLMAQFFGAKPDLETLWNLAPWSWAADWFVDVGSLIKNLQNKINYGTIMPYGYVMQKTVVTDTFMAGKVRNFSYPGAIPAPYPPVPNVTLRVTTKKRVQANPFGFGVTWDGLSPTQAAIAAALGITRVVR</sequence>
<protein>
    <recommendedName>
        <fullName evidence="2">Maturation</fullName>
    </recommendedName>
</protein>
<accession>A0A514DA26</accession>
<evidence type="ECO:0008006" key="2">
    <source>
        <dbReference type="Google" id="ProtNLM"/>
    </source>
</evidence>